<name>A0A0F9SNZ3_9ZZZZ</name>
<gene>
    <name evidence="1" type="ORF">LCGC14_0448850</name>
</gene>
<proteinExistence type="predicted"/>
<sequence>MGSAAHAIIHGEDLRITIVSCGHNLGCGCAGISDCCFTCPLIICRFDKKGGVREIRNTSRNQEIVRMRRLGKTVNEISSHFELSKTAISRILRKNNGRLD</sequence>
<dbReference type="Gene3D" id="1.10.10.60">
    <property type="entry name" value="Homeodomain-like"/>
    <property type="match status" value="1"/>
</dbReference>
<dbReference type="EMBL" id="LAZR01000442">
    <property type="protein sequence ID" value="KKN68694.1"/>
    <property type="molecule type" value="Genomic_DNA"/>
</dbReference>
<dbReference type="AlphaFoldDB" id="A0A0F9SNZ3"/>
<comment type="caution">
    <text evidence="1">The sequence shown here is derived from an EMBL/GenBank/DDBJ whole genome shotgun (WGS) entry which is preliminary data.</text>
</comment>
<evidence type="ECO:0000313" key="1">
    <source>
        <dbReference type="EMBL" id="KKN68694.1"/>
    </source>
</evidence>
<protein>
    <submittedName>
        <fullName evidence="1">Uncharacterized protein</fullName>
    </submittedName>
</protein>
<organism evidence="1">
    <name type="scientific">marine sediment metagenome</name>
    <dbReference type="NCBI Taxonomy" id="412755"/>
    <lineage>
        <taxon>unclassified sequences</taxon>
        <taxon>metagenomes</taxon>
        <taxon>ecological metagenomes</taxon>
    </lineage>
</organism>
<reference evidence="1" key="1">
    <citation type="journal article" date="2015" name="Nature">
        <title>Complex archaea that bridge the gap between prokaryotes and eukaryotes.</title>
        <authorList>
            <person name="Spang A."/>
            <person name="Saw J.H."/>
            <person name="Jorgensen S.L."/>
            <person name="Zaremba-Niedzwiedzka K."/>
            <person name="Martijn J."/>
            <person name="Lind A.E."/>
            <person name="van Eijk R."/>
            <person name="Schleper C."/>
            <person name="Guy L."/>
            <person name="Ettema T.J."/>
        </authorList>
    </citation>
    <scope>NUCLEOTIDE SEQUENCE</scope>
</reference>
<accession>A0A0F9SNZ3</accession>